<comment type="caution">
    <text evidence="1">The sequence shown here is derived from an EMBL/GenBank/DDBJ whole genome shotgun (WGS) entry which is preliminary data.</text>
</comment>
<dbReference type="Proteomes" id="UP000070263">
    <property type="component" value="Unassembled WGS sequence"/>
</dbReference>
<name>A0A133VIC7_9EURY</name>
<evidence type="ECO:0000313" key="1">
    <source>
        <dbReference type="EMBL" id="KXB06205.1"/>
    </source>
</evidence>
<gene>
    <name evidence="1" type="ORF">AKJ51_04020</name>
</gene>
<keyword evidence="2" id="KW-1185">Reference proteome</keyword>
<reference evidence="1 2" key="1">
    <citation type="journal article" date="2016" name="Sci. Rep.">
        <title>Metabolic traits of an uncultured archaeal lineage -MSBL1- from brine pools of the Red Sea.</title>
        <authorList>
            <person name="Mwirichia R."/>
            <person name="Alam I."/>
            <person name="Rashid M."/>
            <person name="Vinu M."/>
            <person name="Ba-Alawi W."/>
            <person name="Anthony Kamau A."/>
            <person name="Kamanda Ngugi D."/>
            <person name="Goker M."/>
            <person name="Klenk H.P."/>
            <person name="Bajic V."/>
            <person name="Stingl U."/>
        </authorList>
    </citation>
    <scope>NUCLEOTIDE SEQUENCE [LARGE SCALE GENOMIC DNA]</scope>
    <source>
        <strain evidence="1">SCGC-AAA382A20</strain>
    </source>
</reference>
<dbReference type="EMBL" id="LHYE01000053">
    <property type="protein sequence ID" value="KXB06205.1"/>
    <property type="molecule type" value="Genomic_DNA"/>
</dbReference>
<accession>A0A133VIC7</accession>
<dbReference type="AlphaFoldDB" id="A0A133VIC7"/>
<protein>
    <submittedName>
        <fullName evidence="1">Uncharacterized protein</fullName>
    </submittedName>
</protein>
<proteinExistence type="predicted"/>
<sequence length="331" mass="37758">MDEEMTKEEMKEIVSKLDEDQKKTLRHWAEGADKDPKELIRDFCTQYKRDVVKDVPEEDRVQWAMGVVDSHIANEMAQPTEWIEIYTTGVNAMHGVENSPGNVHGIGAVPGVNEAKEVIINAWRENKKFIDELSPGKAYKIKASRQSKITERVTYNFEPQSQIEPSDYLEDASNDEIERVISMFYERTLIKDAERNVSKRNDYTDFRMVKGMVQRHMIKSKDDGSTTCMVFLRDGSIPHKEVEPNSAMTVFVPEEMMKYGTDSELIIIGTIRHDPKSEYGPSMNATGIIPLIPTPLEEDPTSVDEETIEVADAEDVVVEDEDISDEYNDLL</sequence>
<organism evidence="1 2">
    <name type="scientific">candidate division MSBL1 archaeon SCGC-AAA382A20</name>
    <dbReference type="NCBI Taxonomy" id="1698280"/>
    <lineage>
        <taxon>Archaea</taxon>
        <taxon>Methanobacteriati</taxon>
        <taxon>Methanobacteriota</taxon>
        <taxon>candidate division MSBL1</taxon>
    </lineage>
</organism>
<evidence type="ECO:0000313" key="2">
    <source>
        <dbReference type="Proteomes" id="UP000070263"/>
    </source>
</evidence>